<comment type="caution">
    <text evidence="2">The sequence shown here is derived from an EMBL/GenBank/DDBJ whole genome shotgun (WGS) entry which is preliminary data.</text>
</comment>
<accession>A0ABU2Y4F2</accession>
<dbReference type="SUPFAM" id="SSF56219">
    <property type="entry name" value="DNase I-like"/>
    <property type="match status" value="1"/>
</dbReference>
<dbReference type="EMBL" id="JAVRHV010000003">
    <property type="protein sequence ID" value="MDT0553071.1"/>
    <property type="molecule type" value="Genomic_DNA"/>
</dbReference>
<dbReference type="Pfam" id="PF03372">
    <property type="entry name" value="Exo_endo_phos"/>
    <property type="match status" value="1"/>
</dbReference>
<evidence type="ECO:0000259" key="1">
    <source>
        <dbReference type="Pfam" id="PF03372"/>
    </source>
</evidence>
<keyword evidence="2" id="KW-0378">Hydrolase</keyword>
<keyword evidence="3" id="KW-1185">Reference proteome</keyword>
<evidence type="ECO:0000313" key="2">
    <source>
        <dbReference type="EMBL" id="MDT0553071.1"/>
    </source>
</evidence>
<dbReference type="InterPro" id="IPR036691">
    <property type="entry name" value="Endo/exonu/phosph_ase_sf"/>
</dbReference>
<name>A0ABU2Y4F2_9FLAO</name>
<sequence length="306" mass="35396">MRQIFILIFFSSLFIGFVNPEPPKTFKVMAWNIFHGGNDIENGQENVIEIIREINPDIILMVETYGSGKKIAESLGYNFHLIAKEGTVLDDKRINLSIYSKFPFGERIDTENSFYLGGREIYVHGAKMNFFSNWFHYEPWSDAPENLEKSVNELLAWEQTGAKYRMINKMLPVIKKYAAQSDSIPMVFGGDMNTPSHLDWGEETKEQHNGLVVPWYGTKVLEDIGLVDSYREMYPNPITHPGITWDWPEKVDEHRIDYIFYKSPSITPIESTTYKSFFNERLTINNKTIINPSDHGIVVTTFQLND</sequence>
<dbReference type="Proteomes" id="UP001252186">
    <property type="component" value="Unassembled WGS sequence"/>
</dbReference>
<dbReference type="PANTHER" id="PTHR41349">
    <property type="match status" value="1"/>
</dbReference>
<keyword evidence="2" id="KW-0255">Endonuclease</keyword>
<protein>
    <submittedName>
        <fullName evidence="2">Endonuclease/exonuclease/phosphatase family protein</fullName>
    </submittedName>
</protein>
<dbReference type="InterPro" id="IPR005135">
    <property type="entry name" value="Endo/exonuclease/phosphatase"/>
</dbReference>
<gene>
    <name evidence="2" type="ORF">RM519_07430</name>
</gene>
<proteinExistence type="predicted"/>
<evidence type="ECO:0000313" key="3">
    <source>
        <dbReference type="Proteomes" id="UP001252186"/>
    </source>
</evidence>
<feature type="domain" description="Endonuclease/exonuclease/phosphatase" evidence="1">
    <location>
        <begin position="29"/>
        <end position="295"/>
    </location>
</feature>
<dbReference type="PANTHER" id="PTHR41349:SF1">
    <property type="entry name" value="PROTEIN CBG08683"/>
    <property type="match status" value="1"/>
</dbReference>
<dbReference type="Gene3D" id="3.60.10.10">
    <property type="entry name" value="Endonuclease/exonuclease/phosphatase"/>
    <property type="match status" value="1"/>
</dbReference>
<keyword evidence="2" id="KW-0540">Nuclease</keyword>
<dbReference type="RefSeq" id="WP_311593053.1">
    <property type="nucleotide sequence ID" value="NZ_JAVRHV010000003.1"/>
</dbReference>
<dbReference type="GO" id="GO:0004519">
    <property type="term" value="F:endonuclease activity"/>
    <property type="evidence" value="ECO:0007669"/>
    <property type="project" value="UniProtKB-KW"/>
</dbReference>
<organism evidence="2 3">
    <name type="scientific">Urechidicola vernalis</name>
    <dbReference type="NCBI Taxonomy" id="3075600"/>
    <lineage>
        <taxon>Bacteria</taxon>
        <taxon>Pseudomonadati</taxon>
        <taxon>Bacteroidota</taxon>
        <taxon>Flavobacteriia</taxon>
        <taxon>Flavobacteriales</taxon>
        <taxon>Flavobacteriaceae</taxon>
        <taxon>Urechidicola</taxon>
    </lineage>
</organism>
<reference evidence="2 3" key="1">
    <citation type="submission" date="2023-09" db="EMBL/GenBank/DDBJ databases">
        <authorList>
            <person name="Rey-Velasco X."/>
        </authorList>
    </citation>
    <scope>NUCLEOTIDE SEQUENCE [LARGE SCALE GENOMIC DNA]</scope>
    <source>
        <strain evidence="2 3">P050</strain>
    </source>
</reference>